<name>A0A5B7J966_PORTR</name>
<dbReference type="AlphaFoldDB" id="A0A5B7J966"/>
<evidence type="ECO:0000313" key="2">
    <source>
        <dbReference type="Proteomes" id="UP000324222"/>
    </source>
</evidence>
<organism evidence="1 2">
    <name type="scientific">Portunus trituberculatus</name>
    <name type="common">Swimming crab</name>
    <name type="synonym">Neptunus trituberculatus</name>
    <dbReference type="NCBI Taxonomy" id="210409"/>
    <lineage>
        <taxon>Eukaryota</taxon>
        <taxon>Metazoa</taxon>
        <taxon>Ecdysozoa</taxon>
        <taxon>Arthropoda</taxon>
        <taxon>Crustacea</taxon>
        <taxon>Multicrustacea</taxon>
        <taxon>Malacostraca</taxon>
        <taxon>Eumalacostraca</taxon>
        <taxon>Eucarida</taxon>
        <taxon>Decapoda</taxon>
        <taxon>Pleocyemata</taxon>
        <taxon>Brachyura</taxon>
        <taxon>Eubrachyura</taxon>
        <taxon>Portunoidea</taxon>
        <taxon>Portunidae</taxon>
        <taxon>Portuninae</taxon>
        <taxon>Portunus</taxon>
    </lineage>
</organism>
<evidence type="ECO:0000313" key="1">
    <source>
        <dbReference type="EMBL" id="MPC89468.1"/>
    </source>
</evidence>
<gene>
    <name evidence="1" type="ORF">E2C01_084419</name>
</gene>
<reference evidence="1 2" key="1">
    <citation type="submission" date="2019-05" db="EMBL/GenBank/DDBJ databases">
        <title>Another draft genome of Portunus trituberculatus and its Hox gene families provides insights of decapod evolution.</title>
        <authorList>
            <person name="Jeong J.-H."/>
            <person name="Song I."/>
            <person name="Kim S."/>
            <person name="Choi T."/>
            <person name="Kim D."/>
            <person name="Ryu S."/>
            <person name="Kim W."/>
        </authorList>
    </citation>
    <scope>NUCLEOTIDE SEQUENCE [LARGE SCALE GENOMIC DNA]</scope>
    <source>
        <tissue evidence="1">Muscle</tissue>
    </source>
</reference>
<keyword evidence="2" id="KW-1185">Reference proteome</keyword>
<protein>
    <submittedName>
        <fullName evidence="1">Uncharacterized protein</fullName>
    </submittedName>
</protein>
<comment type="caution">
    <text evidence="1">The sequence shown here is derived from an EMBL/GenBank/DDBJ whole genome shotgun (WGS) entry which is preliminary data.</text>
</comment>
<dbReference type="EMBL" id="VSRR010081119">
    <property type="protein sequence ID" value="MPC89468.1"/>
    <property type="molecule type" value="Genomic_DNA"/>
</dbReference>
<sequence length="77" mass="8726">MKRGTSALPLNENSAARVRREWAAVGGRRRRLGLVIPWRSHGLTDSHQSFTTSTFKGNVLKTRWSVFMSRLRRGSAT</sequence>
<accession>A0A5B7J966</accession>
<dbReference type="Proteomes" id="UP000324222">
    <property type="component" value="Unassembled WGS sequence"/>
</dbReference>
<proteinExistence type="predicted"/>